<feature type="transmembrane region" description="Helical" evidence="1">
    <location>
        <begin position="6"/>
        <end position="24"/>
    </location>
</feature>
<keyword evidence="1" id="KW-1133">Transmembrane helix</keyword>
<keyword evidence="1" id="KW-0812">Transmembrane</keyword>
<reference evidence="2" key="1">
    <citation type="submission" date="2018-05" db="EMBL/GenBank/DDBJ databases">
        <authorList>
            <person name="Lanie J.A."/>
            <person name="Ng W.-L."/>
            <person name="Kazmierczak K.M."/>
            <person name="Andrzejewski T.M."/>
            <person name="Davidsen T.M."/>
            <person name="Wayne K.J."/>
            <person name="Tettelin H."/>
            <person name="Glass J.I."/>
            <person name="Rusch D."/>
            <person name="Podicherti R."/>
            <person name="Tsui H.-C.T."/>
            <person name="Winkler M.E."/>
        </authorList>
    </citation>
    <scope>NUCLEOTIDE SEQUENCE</scope>
</reference>
<feature type="non-terminal residue" evidence="2">
    <location>
        <position position="1"/>
    </location>
</feature>
<dbReference type="EMBL" id="UINC01024199">
    <property type="protein sequence ID" value="SVA97378.1"/>
    <property type="molecule type" value="Genomic_DNA"/>
</dbReference>
<proteinExistence type="predicted"/>
<accession>A0A382A763</accession>
<organism evidence="2">
    <name type="scientific">marine metagenome</name>
    <dbReference type="NCBI Taxonomy" id="408172"/>
    <lineage>
        <taxon>unclassified sequences</taxon>
        <taxon>metagenomes</taxon>
        <taxon>ecological metagenomes</taxon>
    </lineage>
</organism>
<gene>
    <name evidence="2" type="ORF">METZ01_LOCUS150232</name>
</gene>
<dbReference type="AlphaFoldDB" id="A0A382A763"/>
<name>A0A382A763_9ZZZZ</name>
<feature type="non-terminal residue" evidence="2">
    <location>
        <position position="69"/>
    </location>
</feature>
<protein>
    <submittedName>
        <fullName evidence="2">Uncharacterized protein</fullName>
    </submittedName>
</protein>
<evidence type="ECO:0000256" key="1">
    <source>
        <dbReference type="SAM" id="Phobius"/>
    </source>
</evidence>
<sequence>VPGNPAIPWAATAVAVVILLASSCSRAPRLDSHWPAASIHVDGADTDWSDRRYVLETLNVTVAVANDSN</sequence>
<evidence type="ECO:0000313" key="2">
    <source>
        <dbReference type="EMBL" id="SVA97378.1"/>
    </source>
</evidence>
<keyword evidence="1" id="KW-0472">Membrane</keyword>